<protein>
    <submittedName>
        <fullName evidence="1">Uncharacterized protein</fullName>
    </submittedName>
</protein>
<dbReference type="Proteomes" id="UP001161757">
    <property type="component" value="Unassembled WGS sequence"/>
</dbReference>
<evidence type="ECO:0000313" key="1">
    <source>
        <dbReference type="EMBL" id="KAJ8993516.1"/>
    </source>
</evidence>
<name>A0AAN6EXJ5_EXODE</name>
<organism evidence="1 2">
    <name type="scientific">Exophiala dermatitidis</name>
    <name type="common">Black yeast-like fungus</name>
    <name type="synonym">Wangiella dermatitidis</name>
    <dbReference type="NCBI Taxonomy" id="5970"/>
    <lineage>
        <taxon>Eukaryota</taxon>
        <taxon>Fungi</taxon>
        <taxon>Dikarya</taxon>
        <taxon>Ascomycota</taxon>
        <taxon>Pezizomycotina</taxon>
        <taxon>Eurotiomycetes</taxon>
        <taxon>Chaetothyriomycetidae</taxon>
        <taxon>Chaetothyriales</taxon>
        <taxon>Herpotrichiellaceae</taxon>
        <taxon>Exophiala</taxon>
    </lineage>
</organism>
<evidence type="ECO:0000313" key="2">
    <source>
        <dbReference type="Proteomes" id="UP001161757"/>
    </source>
</evidence>
<sequence length="107" mass="11809">MESLWSPFDLDDGVDHAHAAGNVHDAACNHRSIPWITDTFPNLLAVSLVSGMSTEMAMGREAKGWMRHCGICNKARKPYVAVDARGIDHFGTNPQNTQYPWPTSSLQ</sequence>
<accession>A0AAN6EXJ5</accession>
<proteinExistence type="predicted"/>
<gene>
    <name evidence="1" type="ORF">HRR80_002027</name>
</gene>
<dbReference type="EMBL" id="JAJGCB010000003">
    <property type="protein sequence ID" value="KAJ8993516.1"/>
    <property type="molecule type" value="Genomic_DNA"/>
</dbReference>
<reference evidence="1" key="1">
    <citation type="submission" date="2023-01" db="EMBL/GenBank/DDBJ databases">
        <title>Exophiala dermititidis isolated from Cystic Fibrosis Patient.</title>
        <authorList>
            <person name="Kurbessoian T."/>
            <person name="Crocker A."/>
            <person name="Murante D."/>
            <person name="Hogan D.A."/>
            <person name="Stajich J.E."/>
        </authorList>
    </citation>
    <scope>NUCLEOTIDE SEQUENCE</scope>
    <source>
        <strain evidence="1">Ex8</strain>
    </source>
</reference>
<comment type="caution">
    <text evidence="1">The sequence shown here is derived from an EMBL/GenBank/DDBJ whole genome shotgun (WGS) entry which is preliminary data.</text>
</comment>
<dbReference type="AlphaFoldDB" id="A0AAN6EXJ5"/>